<accession>A0A1Q9CQP9</accession>
<protein>
    <submittedName>
        <fullName evidence="1">Uncharacterized protein</fullName>
    </submittedName>
</protein>
<organism evidence="1 2">
    <name type="scientific">Symbiodinium microadriaticum</name>
    <name type="common">Dinoflagellate</name>
    <name type="synonym">Zooxanthella microadriatica</name>
    <dbReference type="NCBI Taxonomy" id="2951"/>
    <lineage>
        <taxon>Eukaryota</taxon>
        <taxon>Sar</taxon>
        <taxon>Alveolata</taxon>
        <taxon>Dinophyceae</taxon>
        <taxon>Suessiales</taxon>
        <taxon>Symbiodiniaceae</taxon>
        <taxon>Symbiodinium</taxon>
    </lineage>
</organism>
<dbReference type="PROSITE" id="PS50126">
    <property type="entry name" value="S1"/>
    <property type="match status" value="1"/>
</dbReference>
<evidence type="ECO:0000313" key="2">
    <source>
        <dbReference type="Proteomes" id="UP000186817"/>
    </source>
</evidence>
<dbReference type="Proteomes" id="UP000186817">
    <property type="component" value="Unassembled WGS sequence"/>
</dbReference>
<dbReference type="GO" id="GO:0006412">
    <property type="term" value="P:translation"/>
    <property type="evidence" value="ECO:0007669"/>
    <property type="project" value="TreeGrafter"/>
</dbReference>
<reference evidence="1 2" key="1">
    <citation type="submission" date="2016-02" db="EMBL/GenBank/DDBJ databases">
        <title>Genome analysis of coral dinoflagellate symbionts highlights evolutionary adaptations to a symbiotic lifestyle.</title>
        <authorList>
            <person name="Aranda M."/>
            <person name="Li Y."/>
            <person name="Liew Y.J."/>
            <person name="Baumgarten S."/>
            <person name="Simakov O."/>
            <person name="Wilson M."/>
            <person name="Piel J."/>
            <person name="Ashoor H."/>
            <person name="Bougouffa S."/>
            <person name="Bajic V.B."/>
            <person name="Ryu T."/>
            <person name="Ravasi T."/>
            <person name="Bayer T."/>
            <person name="Micklem G."/>
            <person name="Kim H."/>
            <person name="Bhak J."/>
            <person name="Lajeunesse T.C."/>
            <person name="Voolstra C.R."/>
        </authorList>
    </citation>
    <scope>NUCLEOTIDE SEQUENCE [LARGE SCALE GENOMIC DNA]</scope>
    <source>
        <strain evidence="1 2">CCMP2467</strain>
    </source>
</reference>
<dbReference type="InterPro" id="IPR012340">
    <property type="entry name" value="NA-bd_OB-fold"/>
</dbReference>
<dbReference type="GO" id="GO:0003729">
    <property type="term" value="F:mRNA binding"/>
    <property type="evidence" value="ECO:0007669"/>
    <property type="project" value="TreeGrafter"/>
</dbReference>
<dbReference type="SMART" id="SM00316">
    <property type="entry name" value="S1"/>
    <property type="match status" value="2"/>
</dbReference>
<dbReference type="Pfam" id="PF00575">
    <property type="entry name" value="S1"/>
    <property type="match status" value="1"/>
</dbReference>
<keyword evidence="2" id="KW-1185">Reference proteome</keyword>
<proteinExistence type="predicted"/>
<sequence length="528" mass="60942">MPPFLAAAAFPPSRFAMAGMALDILPAPLWRTLPCGQSWPSQELISRSRQEDPERQWRSATSGLCLGGAALLGASCKRLHRSRNRVSLQVRRRQLPILEEKQVIATKRLPLWQLSDEMYMERQLAPDPELSWTEVRRAQARMKEQVIAQQFRDFKKMERELGGFRLQPQYHISELRAGMWVEGRVSATHDKGVMVDVGAYTESGEWVDGFLHMGQIKDDGGYIRQDKIMDFVHLGENVRVRVVECVPATGLLRLSMRIEEDLPELFLGKPRPYSIHDIEEGMKVTGIVRRVWDKWALVDIGCDCLARLHVREHPRERNEYGFYKWDRLHKYAWSAFTRGAQLDLWVEKIKYQRQITLVGNRPPSVKMADKVRAARMTGANFVKGLDKKEERMTLEQQRDREKSEAEKAHWSPYVPHVDEWLEEAAEPDEETDSWVARTEREIFEEFREENGESSTQEAGIDLASNFLDEEFDEADDFGEDEFAEDDFVDESNYVADDVPLSFGAPGFEDDAWELNDGPEPSQDDSLLY</sequence>
<gene>
    <name evidence="1" type="ORF">AK812_SmicGene33787</name>
</gene>
<dbReference type="GO" id="GO:0003735">
    <property type="term" value="F:structural constituent of ribosome"/>
    <property type="evidence" value="ECO:0007669"/>
    <property type="project" value="TreeGrafter"/>
</dbReference>
<dbReference type="InterPro" id="IPR050437">
    <property type="entry name" value="Ribos_protein_bS1-like"/>
</dbReference>
<dbReference type="AlphaFoldDB" id="A0A1Q9CQP9"/>
<dbReference type="CDD" id="cd00164">
    <property type="entry name" value="S1_like"/>
    <property type="match status" value="1"/>
</dbReference>
<dbReference type="OrthoDB" id="424690at2759"/>
<dbReference type="PANTHER" id="PTHR10724:SF10">
    <property type="entry name" value="S1 RNA-BINDING DOMAIN-CONTAINING PROTEIN 1"/>
    <property type="match status" value="1"/>
</dbReference>
<dbReference type="EMBL" id="LSRX01000987">
    <property type="protein sequence ID" value="OLP85246.1"/>
    <property type="molecule type" value="Genomic_DNA"/>
</dbReference>
<dbReference type="Gene3D" id="2.40.50.140">
    <property type="entry name" value="Nucleic acid-binding proteins"/>
    <property type="match status" value="1"/>
</dbReference>
<dbReference type="InterPro" id="IPR003029">
    <property type="entry name" value="S1_domain"/>
</dbReference>
<comment type="caution">
    <text evidence="1">The sequence shown here is derived from an EMBL/GenBank/DDBJ whole genome shotgun (WGS) entry which is preliminary data.</text>
</comment>
<dbReference type="SUPFAM" id="SSF50249">
    <property type="entry name" value="Nucleic acid-binding proteins"/>
    <property type="match status" value="2"/>
</dbReference>
<evidence type="ECO:0000313" key="1">
    <source>
        <dbReference type="EMBL" id="OLP85246.1"/>
    </source>
</evidence>
<dbReference type="PANTHER" id="PTHR10724">
    <property type="entry name" value="30S RIBOSOMAL PROTEIN S1"/>
    <property type="match status" value="1"/>
</dbReference>
<name>A0A1Q9CQP9_SYMMI</name>